<feature type="domain" description="Ig-like" evidence="7">
    <location>
        <begin position="314"/>
        <end position="425"/>
    </location>
</feature>
<dbReference type="Gene3D" id="2.60.40.10">
    <property type="entry name" value="Immunoglobulins"/>
    <property type="match status" value="6"/>
</dbReference>
<dbReference type="InterPro" id="IPR003598">
    <property type="entry name" value="Ig_sub2"/>
</dbReference>
<dbReference type="Proteomes" id="UP000035680">
    <property type="component" value="Unassembled WGS sequence"/>
</dbReference>
<dbReference type="AlphaFoldDB" id="A0A0K0FPF3"/>
<feature type="domain" description="Ig-like" evidence="7">
    <location>
        <begin position="125"/>
        <end position="214"/>
    </location>
</feature>
<dbReference type="PROSITE" id="PS50853">
    <property type="entry name" value="FN3"/>
    <property type="match status" value="2"/>
</dbReference>
<sequence length="834" mass="94614">MFRLPISILGIFLFLIFHFINGWEIKVGYSDTHVTIGKFYTLRCSVIGIDEPPNDITISFHKDGLEKPISRTKTPKKLKNVEEYYSVLMLTKIKEEDTGTYECIVSIDGEIKTSEKVELNVVDPPQFIDPQPLQTPEEGTNANIMCRVKNHDNYDIYWTFNGTIIQEGTPRNYDFLEGSQILVIPKFDSTTDNGLYECVAAYHNTIEKMSIEVIGYARPFMTVFEPFNTTEVSEGFNFAIQCQAVGKPKPTYEWRVTKNGIETIIEKTDKYKVEGGLLTIDTIDNEDTGNYTCIASNLMGSVESSVFVKVIRIPVIKKIPSIEKMKDDDVVLECHYQSDGLTTAKWYFDELISTLEKFNDEINDNESKSDEETEYNSEKEIEANEKFAITDTPGLLKLSINKISKEDVGMYKCSVENVAGKKSMSTLVNIKYAPIAVTPVENDIILSFNKSVTIDCEFEGSPTPQIKWYHNDTIMTITNLINYTKTKTGLKSTLFIDGDNSNYDIFGEYYCLGSNSVKESVPSQRITIYLKEKPETPTISCFDELSATKAICNVDSGIEPGRRPETITIFYVVDDLEDDIEEEAWRDVKEYQTIKYDETIIITNLQPDTNFVGRALSINEAGVSELGPKFYFKTDPPGLPDPIKSIDVDCTKICTFTWEHAEINGGSDLKYKLTFNATQNDALDLHYATIETSDNHLTFEHLKPETEYTVNVITITKEGESEIFTKIVQTPDTLLSQSFINWPFGSFSKFLAILSISMILIITTIDFILYITYRCGFIFFILTHCCGKKLKKTSQNNEDIENNGPESSKLLSENQPINVKIKKREIYGPITTYV</sequence>
<keyword evidence="5" id="KW-0812">Transmembrane</keyword>
<dbReference type="GO" id="GO:0005886">
    <property type="term" value="C:plasma membrane"/>
    <property type="evidence" value="ECO:0007669"/>
    <property type="project" value="TreeGrafter"/>
</dbReference>
<accession>A0A0K0FPF3</accession>
<evidence type="ECO:0000256" key="5">
    <source>
        <dbReference type="SAM" id="Phobius"/>
    </source>
</evidence>
<evidence type="ECO:0000256" key="2">
    <source>
        <dbReference type="ARBA" id="ARBA00022737"/>
    </source>
</evidence>
<feature type="domain" description="Fibronectin type-III" evidence="8">
    <location>
        <begin position="639"/>
        <end position="733"/>
    </location>
</feature>
<evidence type="ECO:0000256" key="1">
    <source>
        <dbReference type="ARBA" id="ARBA00022729"/>
    </source>
</evidence>
<dbReference type="Pfam" id="PF07679">
    <property type="entry name" value="I-set"/>
    <property type="match status" value="2"/>
</dbReference>
<dbReference type="InterPro" id="IPR003599">
    <property type="entry name" value="Ig_sub"/>
</dbReference>
<dbReference type="GO" id="GO:0008046">
    <property type="term" value="F:axon guidance receptor activity"/>
    <property type="evidence" value="ECO:0007669"/>
    <property type="project" value="TreeGrafter"/>
</dbReference>
<dbReference type="InterPro" id="IPR050958">
    <property type="entry name" value="Cell_Adh-Cytoskel_Orgn"/>
</dbReference>
<keyword evidence="4" id="KW-0393">Immunoglobulin domain</keyword>
<evidence type="ECO:0000313" key="10">
    <source>
        <dbReference type="WBParaSite" id="SVE_1101000.1"/>
    </source>
</evidence>
<feature type="domain" description="Ig-like" evidence="7">
    <location>
        <begin position="219"/>
        <end position="309"/>
    </location>
</feature>
<name>A0A0K0FPF3_STRVS</name>
<dbReference type="InterPro" id="IPR013783">
    <property type="entry name" value="Ig-like_fold"/>
</dbReference>
<dbReference type="GO" id="GO:0007156">
    <property type="term" value="P:homophilic cell adhesion via plasma membrane adhesion molecules"/>
    <property type="evidence" value="ECO:0007669"/>
    <property type="project" value="TreeGrafter"/>
</dbReference>
<dbReference type="SMART" id="SM00409">
    <property type="entry name" value="IG"/>
    <property type="match status" value="5"/>
</dbReference>
<evidence type="ECO:0000256" key="6">
    <source>
        <dbReference type="SAM" id="SignalP"/>
    </source>
</evidence>
<feature type="transmembrane region" description="Helical" evidence="5">
    <location>
        <begin position="750"/>
        <end position="773"/>
    </location>
</feature>
<reference evidence="9" key="1">
    <citation type="submission" date="2014-07" db="EMBL/GenBank/DDBJ databases">
        <authorList>
            <person name="Martin A.A"/>
            <person name="De Silva N."/>
        </authorList>
    </citation>
    <scope>NUCLEOTIDE SEQUENCE</scope>
</reference>
<organism evidence="9 10">
    <name type="scientific">Strongyloides venezuelensis</name>
    <name type="common">Threadworm</name>
    <dbReference type="NCBI Taxonomy" id="75913"/>
    <lineage>
        <taxon>Eukaryota</taxon>
        <taxon>Metazoa</taxon>
        <taxon>Ecdysozoa</taxon>
        <taxon>Nematoda</taxon>
        <taxon>Chromadorea</taxon>
        <taxon>Rhabditida</taxon>
        <taxon>Tylenchina</taxon>
        <taxon>Panagrolaimomorpha</taxon>
        <taxon>Strongyloidoidea</taxon>
        <taxon>Strongyloididae</taxon>
        <taxon>Strongyloides</taxon>
    </lineage>
</organism>
<dbReference type="InterPro" id="IPR036116">
    <property type="entry name" value="FN3_sf"/>
</dbReference>
<dbReference type="GO" id="GO:0050808">
    <property type="term" value="P:synapse organization"/>
    <property type="evidence" value="ECO:0007669"/>
    <property type="project" value="TreeGrafter"/>
</dbReference>
<protein>
    <submittedName>
        <fullName evidence="10">Neuroglian</fullName>
    </submittedName>
</protein>
<dbReference type="Pfam" id="PF13927">
    <property type="entry name" value="Ig_3"/>
    <property type="match status" value="2"/>
</dbReference>
<feature type="domain" description="Ig-like" evidence="7">
    <location>
        <begin position="434"/>
        <end position="527"/>
    </location>
</feature>
<evidence type="ECO:0000259" key="7">
    <source>
        <dbReference type="PROSITE" id="PS50835"/>
    </source>
</evidence>
<feature type="chain" id="PRO_5005330181" evidence="6">
    <location>
        <begin position="23"/>
        <end position="834"/>
    </location>
</feature>
<keyword evidence="3" id="KW-1015">Disulfide bond</keyword>
<dbReference type="STRING" id="75913.A0A0K0FPF3"/>
<dbReference type="InterPro" id="IPR036179">
    <property type="entry name" value="Ig-like_dom_sf"/>
</dbReference>
<dbReference type="PANTHER" id="PTHR45080:SF8">
    <property type="entry name" value="IG-LIKE DOMAIN-CONTAINING PROTEIN"/>
    <property type="match status" value="1"/>
</dbReference>
<evidence type="ECO:0000256" key="4">
    <source>
        <dbReference type="ARBA" id="ARBA00023319"/>
    </source>
</evidence>
<dbReference type="SMART" id="SM00408">
    <property type="entry name" value="IGc2"/>
    <property type="match status" value="5"/>
</dbReference>
<reference evidence="10" key="2">
    <citation type="submission" date="2015-08" db="UniProtKB">
        <authorList>
            <consortium name="WormBaseParasite"/>
        </authorList>
    </citation>
    <scope>IDENTIFICATION</scope>
</reference>
<dbReference type="InterPro" id="IPR007110">
    <property type="entry name" value="Ig-like_dom"/>
</dbReference>
<dbReference type="CDD" id="cd00063">
    <property type="entry name" value="FN3"/>
    <property type="match status" value="1"/>
</dbReference>
<keyword evidence="2" id="KW-0677">Repeat</keyword>
<feature type="domain" description="Ig-like" evidence="7">
    <location>
        <begin position="5"/>
        <end position="120"/>
    </location>
</feature>
<keyword evidence="9" id="KW-1185">Reference proteome</keyword>
<dbReference type="CDD" id="cd00096">
    <property type="entry name" value="Ig"/>
    <property type="match status" value="2"/>
</dbReference>
<dbReference type="SMART" id="SM00060">
    <property type="entry name" value="FN3"/>
    <property type="match status" value="2"/>
</dbReference>
<dbReference type="GO" id="GO:0030424">
    <property type="term" value="C:axon"/>
    <property type="evidence" value="ECO:0007669"/>
    <property type="project" value="TreeGrafter"/>
</dbReference>
<dbReference type="FunFam" id="2.60.40.10:FF:000032">
    <property type="entry name" value="palladin isoform X1"/>
    <property type="match status" value="1"/>
</dbReference>
<evidence type="ECO:0000256" key="3">
    <source>
        <dbReference type="ARBA" id="ARBA00023157"/>
    </source>
</evidence>
<keyword evidence="1 6" id="KW-0732">Signal</keyword>
<proteinExistence type="predicted"/>
<keyword evidence="5" id="KW-1133">Transmembrane helix</keyword>
<keyword evidence="5" id="KW-0472">Membrane</keyword>
<evidence type="ECO:0000313" key="9">
    <source>
        <dbReference type="Proteomes" id="UP000035680"/>
    </source>
</evidence>
<evidence type="ECO:0000259" key="8">
    <source>
        <dbReference type="PROSITE" id="PS50853"/>
    </source>
</evidence>
<dbReference type="Pfam" id="PF00041">
    <property type="entry name" value="fn3"/>
    <property type="match status" value="1"/>
</dbReference>
<dbReference type="InterPro" id="IPR013098">
    <property type="entry name" value="Ig_I-set"/>
</dbReference>
<dbReference type="SUPFAM" id="SSF48726">
    <property type="entry name" value="Immunoglobulin"/>
    <property type="match status" value="5"/>
</dbReference>
<dbReference type="SUPFAM" id="SSF49265">
    <property type="entry name" value="Fibronectin type III"/>
    <property type="match status" value="1"/>
</dbReference>
<dbReference type="GO" id="GO:0043025">
    <property type="term" value="C:neuronal cell body"/>
    <property type="evidence" value="ECO:0007669"/>
    <property type="project" value="TreeGrafter"/>
</dbReference>
<feature type="domain" description="Fibronectin type-III" evidence="8">
    <location>
        <begin position="533"/>
        <end position="637"/>
    </location>
</feature>
<dbReference type="Pfam" id="PF13895">
    <property type="entry name" value="Ig_2"/>
    <property type="match status" value="1"/>
</dbReference>
<feature type="signal peptide" evidence="6">
    <location>
        <begin position="1"/>
        <end position="22"/>
    </location>
</feature>
<dbReference type="InterPro" id="IPR003961">
    <property type="entry name" value="FN3_dom"/>
</dbReference>
<dbReference type="PROSITE" id="PS50835">
    <property type="entry name" value="IG_LIKE"/>
    <property type="match status" value="5"/>
</dbReference>
<dbReference type="PANTHER" id="PTHR45080">
    <property type="entry name" value="CONTACTIN 5"/>
    <property type="match status" value="1"/>
</dbReference>
<dbReference type="WBParaSite" id="SVE_1101000.1">
    <property type="protein sequence ID" value="SVE_1101000.1"/>
    <property type="gene ID" value="SVE_1101000"/>
</dbReference>